<gene>
    <name evidence="2" type="ORF">QL112_018165</name>
</gene>
<dbReference type="GeneID" id="88857523"/>
<evidence type="ECO:0000313" key="3">
    <source>
        <dbReference type="Proteomes" id="UP001300348"/>
    </source>
</evidence>
<dbReference type="PROSITE" id="PS00141">
    <property type="entry name" value="ASP_PROTEASE"/>
    <property type="match status" value="1"/>
</dbReference>
<evidence type="ECO:0000313" key="2">
    <source>
        <dbReference type="EMBL" id="WNH01692.1"/>
    </source>
</evidence>
<name>A0ABY9XGF1_9GAMM</name>
<feature type="signal peptide" evidence="1">
    <location>
        <begin position="1"/>
        <end position="17"/>
    </location>
</feature>
<dbReference type="Proteomes" id="UP001300348">
    <property type="component" value="Chromosome"/>
</dbReference>
<dbReference type="RefSeq" id="WP_189759756.1">
    <property type="nucleotide sequence ID" value="NZ_CAWPOC010000108.1"/>
</dbReference>
<accession>A0ABY9XGF1</accession>
<evidence type="ECO:0000256" key="1">
    <source>
        <dbReference type="SAM" id="SignalP"/>
    </source>
</evidence>
<dbReference type="InterPro" id="IPR001969">
    <property type="entry name" value="Aspartic_peptidase_AS"/>
</dbReference>
<proteinExistence type="predicted"/>
<organism evidence="2 3">
    <name type="scientific">Xenorhabdus griffiniae</name>
    <dbReference type="NCBI Taxonomy" id="351672"/>
    <lineage>
        <taxon>Bacteria</taxon>
        <taxon>Pseudomonadati</taxon>
        <taxon>Pseudomonadota</taxon>
        <taxon>Gammaproteobacteria</taxon>
        <taxon>Enterobacterales</taxon>
        <taxon>Morganellaceae</taxon>
        <taxon>Xenorhabdus</taxon>
    </lineage>
</organism>
<protein>
    <recommendedName>
        <fullName evidence="4">Aspartyl protease</fullName>
    </recommendedName>
</protein>
<evidence type="ECO:0008006" key="4">
    <source>
        <dbReference type="Google" id="ProtNLM"/>
    </source>
</evidence>
<feature type="chain" id="PRO_5047156288" description="Aspartyl protease" evidence="1">
    <location>
        <begin position="18"/>
        <end position="300"/>
    </location>
</feature>
<dbReference type="InterPro" id="IPR021109">
    <property type="entry name" value="Peptidase_aspartic_dom_sf"/>
</dbReference>
<sequence>MIKFNYWLAMFSFFAFATFSESSFANIKKSVTLKLNFNEYSVPYSTFIIDGQPVYAMVDTGSSMGFHLYESQINKIKGLKKENTYYSTDLTGEIQGNIKYLAHSIDVNNMIFKDVIVTPFKQWGLLVYNKGKLPNTPVVGLGAFKDRQITLDYISNTLTIADSITGKKKKVPKGFTEFPFQISSEGMMFYVEQSSHKYRVILDTGATVSIIWRERLKSYTPISCLSVNPQMDNKGCEATMLTMKSTTGKLEQFSAVIVDGHFQHMGKIDGIIGNSFLRNRKIIIDFKNKKVFISDEHRKE</sequence>
<reference evidence="2 3" key="1">
    <citation type="journal article" date="2023" name="Access Microbiol">
        <title>The genome of a steinernematid-associated Pseudomonas piscis bacterium encodes the biosynthesis of insect toxins.</title>
        <authorList>
            <person name="Awori R.M."/>
            <person name="Hendre P."/>
            <person name="Amugune N.O."/>
        </authorList>
    </citation>
    <scope>NUCLEOTIDE SEQUENCE [LARGE SCALE GENOMIC DNA]</scope>
    <source>
        <strain evidence="2 3">97</strain>
    </source>
</reference>
<dbReference type="SUPFAM" id="SSF50630">
    <property type="entry name" value="Acid proteases"/>
    <property type="match status" value="1"/>
</dbReference>
<dbReference type="EMBL" id="CP133647">
    <property type="protein sequence ID" value="WNH01692.1"/>
    <property type="molecule type" value="Genomic_DNA"/>
</dbReference>
<keyword evidence="3" id="KW-1185">Reference proteome</keyword>
<dbReference type="Gene3D" id="2.40.70.10">
    <property type="entry name" value="Acid Proteases"/>
    <property type="match status" value="1"/>
</dbReference>
<keyword evidence="1" id="KW-0732">Signal</keyword>